<name>A0A0E2BDS2_9LEPT</name>
<dbReference type="PANTHER" id="PTHR33608">
    <property type="entry name" value="BLL2464 PROTEIN"/>
    <property type="match status" value="1"/>
</dbReference>
<proteinExistence type="predicted"/>
<organism evidence="2 3">
    <name type="scientific">Leptospira kirschneri str. H1</name>
    <dbReference type="NCBI Taxonomy" id="1049966"/>
    <lineage>
        <taxon>Bacteria</taxon>
        <taxon>Pseudomonadati</taxon>
        <taxon>Spirochaetota</taxon>
        <taxon>Spirochaetia</taxon>
        <taxon>Leptospirales</taxon>
        <taxon>Leptospiraceae</taxon>
        <taxon>Leptospira</taxon>
    </lineage>
</organism>
<sequence length="276" mass="32496">MIRKEFLSILSNLELERKSRSFKVKAGNAESSKRGRGLDFKDVRLYDFGDDTRLIDWNVTSRFGELYVREFYEEKERQAIVFYDVSSSMEWGSGEFSRAENAFQVLALISLLYVQKGNRVKIVLYCDRVEWETDFLRSRNELLPVLRKISSKELIPRKSEPLLPFRYLKNRVHRYADVFLLSDFIGIHGLKKYSSLKKNYSLHAVRFRDPLEINPPKSLLSFFYIRDPEESSGGLLGKSLSPEFELKSLRSFFQTSLLNLTEYELKTKDLIRYFSK</sequence>
<accession>A0A0E2BDS2</accession>
<dbReference type="RefSeq" id="WP_004757617.1">
    <property type="nucleotide sequence ID" value="NZ_AHMY02000048.1"/>
</dbReference>
<protein>
    <submittedName>
        <fullName evidence="2">PF01882 family protein</fullName>
    </submittedName>
</protein>
<dbReference type="EMBL" id="AHMY02000048">
    <property type="protein sequence ID" value="EKO15321.1"/>
    <property type="molecule type" value="Genomic_DNA"/>
</dbReference>
<dbReference type="Pfam" id="PF01882">
    <property type="entry name" value="DUF58"/>
    <property type="match status" value="1"/>
</dbReference>
<dbReference type="AlphaFoldDB" id="A0A0E2BDS2"/>
<gene>
    <name evidence="2" type="ORF">LEP1GSC081_1068</name>
</gene>
<comment type="caution">
    <text evidence="2">The sequence shown here is derived from an EMBL/GenBank/DDBJ whole genome shotgun (WGS) entry which is preliminary data.</text>
</comment>
<feature type="domain" description="DUF58" evidence="1">
    <location>
        <begin position="42"/>
        <end position="217"/>
    </location>
</feature>
<evidence type="ECO:0000313" key="2">
    <source>
        <dbReference type="EMBL" id="EKO15321.1"/>
    </source>
</evidence>
<dbReference type="SUPFAM" id="SSF53300">
    <property type="entry name" value="vWA-like"/>
    <property type="match status" value="1"/>
</dbReference>
<dbReference type="Proteomes" id="UP000006253">
    <property type="component" value="Unassembled WGS sequence"/>
</dbReference>
<dbReference type="InterPro" id="IPR036465">
    <property type="entry name" value="vWFA_dom_sf"/>
</dbReference>
<dbReference type="PANTHER" id="PTHR33608:SF6">
    <property type="entry name" value="BLL2464 PROTEIN"/>
    <property type="match status" value="1"/>
</dbReference>
<dbReference type="Gene3D" id="3.40.50.410">
    <property type="entry name" value="von Willebrand factor, type A domain"/>
    <property type="match status" value="1"/>
</dbReference>
<dbReference type="InterPro" id="IPR002881">
    <property type="entry name" value="DUF58"/>
</dbReference>
<reference evidence="2 3" key="1">
    <citation type="submission" date="2012-10" db="EMBL/GenBank/DDBJ databases">
        <authorList>
            <person name="Harkins D.M."/>
            <person name="Durkin A.S."/>
            <person name="Brinkac L.M."/>
            <person name="Selengut J.D."/>
            <person name="Sanka R."/>
            <person name="DePew J."/>
            <person name="Purushe J."/>
            <person name="Peacock S.J."/>
            <person name="Thaipadungpanit J."/>
            <person name="Wuthiekanun V.W."/>
            <person name="Day N.P."/>
            <person name="Vinetz J.M."/>
            <person name="Sutton G.G."/>
            <person name="Nelson W.C."/>
            <person name="Fouts D.E."/>
        </authorList>
    </citation>
    <scope>NUCLEOTIDE SEQUENCE [LARGE SCALE GENOMIC DNA]</scope>
    <source>
        <strain evidence="2 3">H1</strain>
    </source>
</reference>
<evidence type="ECO:0000259" key="1">
    <source>
        <dbReference type="Pfam" id="PF01882"/>
    </source>
</evidence>
<evidence type="ECO:0000313" key="3">
    <source>
        <dbReference type="Proteomes" id="UP000006253"/>
    </source>
</evidence>